<organism evidence="5">
    <name type="scientific">bioreactor metagenome</name>
    <dbReference type="NCBI Taxonomy" id="1076179"/>
    <lineage>
        <taxon>unclassified sequences</taxon>
        <taxon>metagenomes</taxon>
        <taxon>ecological metagenomes</taxon>
    </lineage>
</organism>
<keyword evidence="4" id="KW-0067">ATP-binding</keyword>
<gene>
    <name evidence="5" type="primary">murD_52</name>
    <name evidence="5" type="ORF">SDC9_200161</name>
</gene>
<accession>A0A645IQ91</accession>
<evidence type="ECO:0000256" key="2">
    <source>
        <dbReference type="ARBA" id="ARBA00022598"/>
    </source>
</evidence>
<evidence type="ECO:0000256" key="4">
    <source>
        <dbReference type="ARBA" id="ARBA00022840"/>
    </source>
</evidence>
<keyword evidence="1" id="KW-0963">Cytoplasm</keyword>
<evidence type="ECO:0000313" key="5">
    <source>
        <dbReference type="EMBL" id="MPN52499.1"/>
    </source>
</evidence>
<name>A0A645IQ91_9ZZZZ</name>
<dbReference type="EMBL" id="VSSQ01118672">
    <property type="protein sequence ID" value="MPN52499.1"/>
    <property type="molecule type" value="Genomic_DNA"/>
</dbReference>
<dbReference type="EC" id="6.3.2.9" evidence="5"/>
<evidence type="ECO:0000256" key="1">
    <source>
        <dbReference type="ARBA" id="ARBA00022490"/>
    </source>
</evidence>
<dbReference type="GO" id="GO:0008764">
    <property type="term" value="F:UDP-N-acetylmuramoylalanine-D-glutamate ligase activity"/>
    <property type="evidence" value="ECO:0007669"/>
    <property type="project" value="UniProtKB-EC"/>
</dbReference>
<dbReference type="PANTHER" id="PTHR43692:SF1">
    <property type="entry name" value="UDP-N-ACETYLMURAMOYLALANINE--D-GLUTAMATE LIGASE"/>
    <property type="match status" value="1"/>
</dbReference>
<reference evidence="5" key="1">
    <citation type="submission" date="2019-08" db="EMBL/GenBank/DDBJ databases">
        <authorList>
            <person name="Kucharzyk K."/>
            <person name="Murdoch R.W."/>
            <person name="Higgins S."/>
            <person name="Loffler F."/>
        </authorList>
    </citation>
    <scope>NUCLEOTIDE SEQUENCE</scope>
</reference>
<protein>
    <submittedName>
        <fullName evidence="5">UDP-N-acetylmuramoylalanine--D-glutamate ligase</fullName>
        <ecNumber evidence="5">6.3.2.9</ecNumber>
    </submittedName>
</protein>
<dbReference type="GO" id="GO:0005524">
    <property type="term" value="F:ATP binding"/>
    <property type="evidence" value="ECO:0007669"/>
    <property type="project" value="UniProtKB-KW"/>
</dbReference>
<dbReference type="SUPFAM" id="SSF53244">
    <property type="entry name" value="MurD-like peptide ligases, peptide-binding domain"/>
    <property type="match status" value="1"/>
</dbReference>
<dbReference type="AlphaFoldDB" id="A0A645IQ91"/>
<comment type="caution">
    <text evidence="5">The sequence shown here is derived from an EMBL/GenBank/DDBJ whole genome shotgun (WGS) entry which is preliminary data.</text>
</comment>
<keyword evidence="3" id="KW-0547">Nucleotide-binding</keyword>
<dbReference type="GO" id="GO:0051301">
    <property type="term" value="P:cell division"/>
    <property type="evidence" value="ECO:0007669"/>
    <property type="project" value="InterPro"/>
</dbReference>
<dbReference type="InterPro" id="IPR036615">
    <property type="entry name" value="Mur_ligase_C_dom_sf"/>
</dbReference>
<proteinExistence type="predicted"/>
<dbReference type="Gene3D" id="3.90.190.20">
    <property type="entry name" value="Mur ligase, C-terminal domain"/>
    <property type="match status" value="1"/>
</dbReference>
<dbReference type="PANTHER" id="PTHR43692">
    <property type="entry name" value="UDP-N-ACETYLMURAMOYLALANINE--D-GLUTAMATE LIGASE"/>
    <property type="match status" value="1"/>
</dbReference>
<dbReference type="GO" id="GO:0005737">
    <property type="term" value="C:cytoplasm"/>
    <property type="evidence" value="ECO:0007669"/>
    <property type="project" value="InterPro"/>
</dbReference>
<keyword evidence="2 5" id="KW-0436">Ligase</keyword>
<evidence type="ECO:0000256" key="3">
    <source>
        <dbReference type="ARBA" id="ARBA00022741"/>
    </source>
</evidence>
<sequence length="76" mass="8384">MPETGLTIGRLLEDCGSAKRVVYAQTMEQAINAAYAHTRPGRVCLLSPAAASYSHYKNFEEKGDHFRQLVREIGSA</sequence>
<dbReference type="InterPro" id="IPR005762">
    <property type="entry name" value="MurD"/>
</dbReference>
<dbReference type="GO" id="GO:0008360">
    <property type="term" value="P:regulation of cell shape"/>
    <property type="evidence" value="ECO:0007669"/>
    <property type="project" value="InterPro"/>
</dbReference>